<protein>
    <recommendedName>
        <fullName evidence="3">DUF2197 domain-containing protein</fullName>
    </recommendedName>
</protein>
<dbReference type="Pfam" id="PF09963">
    <property type="entry name" value="DUF2197"/>
    <property type="match status" value="1"/>
</dbReference>
<gene>
    <name evidence="1" type="ORF">J8TS2_18340</name>
</gene>
<evidence type="ECO:0000313" key="2">
    <source>
        <dbReference type="Proteomes" id="UP000679950"/>
    </source>
</evidence>
<dbReference type="RefSeq" id="WP_158320488.1">
    <property type="nucleotide sequence ID" value="NZ_BORB01000012.1"/>
</dbReference>
<organism evidence="1 2">
    <name type="scientific">Lederbergia ruris</name>
    <dbReference type="NCBI Taxonomy" id="217495"/>
    <lineage>
        <taxon>Bacteria</taxon>
        <taxon>Bacillati</taxon>
        <taxon>Bacillota</taxon>
        <taxon>Bacilli</taxon>
        <taxon>Bacillales</taxon>
        <taxon>Bacillaceae</taxon>
        <taxon>Lederbergia</taxon>
    </lineage>
</organism>
<dbReference type="EMBL" id="BORB01000012">
    <property type="protein sequence ID" value="GIN57515.1"/>
    <property type="molecule type" value="Genomic_DNA"/>
</dbReference>
<comment type="caution">
    <text evidence="1">The sequence shown here is derived from an EMBL/GenBank/DDBJ whole genome shotgun (WGS) entry which is preliminary data.</text>
</comment>
<proteinExistence type="predicted"/>
<sequence length="66" mass="8109">MKVQCVICHVHDTLEDDSSLAKKLRNRPIHTYMCPKCYERIRVNTEKRKQNENFHLFHDHRKRVDF</sequence>
<keyword evidence="2" id="KW-1185">Reference proteome</keyword>
<accession>A0ABQ4KHS5</accession>
<evidence type="ECO:0008006" key="3">
    <source>
        <dbReference type="Google" id="ProtNLM"/>
    </source>
</evidence>
<evidence type="ECO:0000313" key="1">
    <source>
        <dbReference type="EMBL" id="GIN57515.1"/>
    </source>
</evidence>
<dbReference type="InterPro" id="IPR019241">
    <property type="entry name" value="DUF2197"/>
</dbReference>
<reference evidence="1 2" key="1">
    <citation type="submission" date="2021-03" db="EMBL/GenBank/DDBJ databases">
        <title>Antimicrobial resistance genes in bacteria isolated from Japanese honey, and their potential for conferring macrolide and lincosamide resistance in the American foulbrood pathogen Paenibacillus larvae.</title>
        <authorList>
            <person name="Okamoto M."/>
            <person name="Kumagai M."/>
            <person name="Kanamori H."/>
            <person name="Takamatsu D."/>
        </authorList>
    </citation>
    <scope>NUCLEOTIDE SEQUENCE [LARGE SCALE GENOMIC DNA]</scope>
    <source>
        <strain evidence="1 2">J8TS2</strain>
    </source>
</reference>
<dbReference type="Proteomes" id="UP000679950">
    <property type="component" value="Unassembled WGS sequence"/>
</dbReference>
<name>A0ABQ4KHS5_9BACI</name>